<reference evidence="1" key="1">
    <citation type="submission" date="2010-07" db="EMBL/GenBank/DDBJ databases">
        <authorList>
            <consortium name="CONSOLIDER consortium CSD2007-00005"/>
            <person name="Guazzaroni M.-E."/>
            <person name="Richter M."/>
            <person name="Garcia-Salamanca A."/>
            <person name="Yarza P."/>
            <person name="Ferrer M."/>
        </authorList>
    </citation>
    <scope>NUCLEOTIDE SEQUENCE</scope>
</reference>
<dbReference type="EMBL" id="ADZX01000300">
    <property type="protein sequence ID" value="EFK97239.1"/>
    <property type="molecule type" value="Genomic_DNA"/>
</dbReference>
<gene>
    <name evidence="1" type="ORF">LDC_0715</name>
</gene>
<sequence length="70" mass="7491">MPVGAGEIIDARPSQGIVGPVKAHYRQAINNVGYLVRFIKSNIQVITIAGLVCPVGDYSRCICYDPEVGS</sequence>
<reference evidence="1" key="2">
    <citation type="journal article" date="2011" name="Microb. Ecol.">
        <title>Taxonomic and Functional Metagenomic Profiling of the Microbial Community in the Anoxic Sediment of a Sub-saline Shallow Lake (Laguna de Carrizo, Central Spain).</title>
        <authorList>
            <person name="Ferrer M."/>
            <person name="Guazzaroni M.E."/>
            <person name="Richter M."/>
            <person name="Garcia-Salamanca A."/>
            <person name="Yarza P."/>
            <person name="Suarez-Suarez A."/>
            <person name="Solano J."/>
            <person name="Alcaide M."/>
            <person name="van Dillewijn P."/>
            <person name="Molina-Henares M.A."/>
            <person name="Lopez-Cortes N."/>
            <person name="Al-Ramahi Y."/>
            <person name="Guerrero C."/>
            <person name="Acosta A."/>
            <person name="de Eugenio L.I."/>
            <person name="Martinez V."/>
            <person name="Marques S."/>
            <person name="Rojo F."/>
            <person name="Santero E."/>
            <person name="Genilloud O."/>
            <person name="Perez-Perez J."/>
            <person name="Rossello-Mora R."/>
            <person name="Ramos J.L."/>
        </authorList>
    </citation>
    <scope>NUCLEOTIDE SEQUENCE</scope>
</reference>
<evidence type="ECO:0000313" key="1">
    <source>
        <dbReference type="EMBL" id="EFK97239.1"/>
    </source>
</evidence>
<protein>
    <submittedName>
        <fullName evidence="1">Uncharacterized protein</fullName>
    </submittedName>
</protein>
<name>D9PGR8_9ZZZZ</name>
<organism evidence="1">
    <name type="scientific">sediment metagenome</name>
    <dbReference type="NCBI Taxonomy" id="749907"/>
    <lineage>
        <taxon>unclassified sequences</taxon>
        <taxon>metagenomes</taxon>
        <taxon>ecological metagenomes</taxon>
    </lineage>
</organism>
<accession>D9PGR8</accession>
<comment type="caution">
    <text evidence="1">The sequence shown here is derived from an EMBL/GenBank/DDBJ whole genome shotgun (WGS) entry which is preliminary data.</text>
</comment>
<dbReference type="AlphaFoldDB" id="D9PGR8"/>
<proteinExistence type="predicted"/>